<dbReference type="GO" id="GO:0050660">
    <property type="term" value="F:flavin adenine dinucleotide binding"/>
    <property type="evidence" value="ECO:0007669"/>
    <property type="project" value="InterPro"/>
</dbReference>
<feature type="compositionally biased region" description="Basic and acidic residues" evidence="6">
    <location>
        <begin position="7"/>
        <end position="16"/>
    </location>
</feature>
<dbReference type="GeneID" id="19164406"/>
<organism evidence="7 8">
    <name type="scientific">Capronia epimyces CBS 606.96</name>
    <dbReference type="NCBI Taxonomy" id="1182542"/>
    <lineage>
        <taxon>Eukaryota</taxon>
        <taxon>Fungi</taxon>
        <taxon>Dikarya</taxon>
        <taxon>Ascomycota</taxon>
        <taxon>Pezizomycotina</taxon>
        <taxon>Eurotiomycetes</taxon>
        <taxon>Chaetothyriomycetidae</taxon>
        <taxon>Chaetothyriales</taxon>
        <taxon>Herpotrichiellaceae</taxon>
        <taxon>Capronia</taxon>
    </lineage>
</organism>
<keyword evidence="5" id="KW-0560">Oxidoreductase</keyword>
<evidence type="ECO:0008006" key="9">
    <source>
        <dbReference type="Google" id="ProtNLM"/>
    </source>
</evidence>
<sequence>MAIPLSEKPDEQDIGHRHGHQVNGHADESVNGHGQVNGISNGTTSLINGNGLTGHLDDGPAIEIPIRETPMGTTRPFKVIFMGMGASGINFAYKLSRELENVELTIYEKNDEIGGTWFENKYPGCACDIPSVCYQYSWQRKPDWTHYYSGSKEIWEYFKQVSDSNQLGKYVKLKHRIVRAEWLDDEGKWKVTVVRNNGRDPDDTFDDYADLFIHGGGVLNNWKWPEIKGLSSFEGPRLHTANWDEKVDLHGKKVLVIGAGSSGVQVVPAIIDQVDRLFVVARSPTWITAGFAPAYAGPNGANFAYSEATKQRFRDDPTFYLWYCKAIESELSVRFKMIVLDTPENKEARAFSLQEMRRKLARKPELMDKLIPTDFGVGCRRPTPGNGFLEALTHDKTTVLTENLQEITPNGFIGPDGQHHEVDVVICATGFDTSFRPQFPIISNGRNLQDEYASDLVGYLGLSVPEVPNYFIFVGPYGPLGHGSLVPMVEAYTNYVVQVIKKMQVEDIKKIQVKRSVAQDFTRHADRYLKRTVWSGPCSSWFKAGSVSRKPVCWPGSRIHYLSMLQTPRYEDFDLEYLSGSRFNFLGNGFHAREYDGRDLTWYYSLLDGQDKQPESFPPPLY</sequence>
<dbReference type="eggNOG" id="KOG1399">
    <property type="taxonomic scope" value="Eukaryota"/>
</dbReference>
<keyword evidence="8" id="KW-1185">Reference proteome</keyword>
<dbReference type="PANTHER" id="PTHR42877:SF7">
    <property type="entry name" value="FLAVIN-BINDING MONOOXYGENASE-RELATED"/>
    <property type="match status" value="1"/>
</dbReference>
<feature type="region of interest" description="Disordered" evidence="6">
    <location>
        <begin position="1"/>
        <end position="44"/>
    </location>
</feature>
<evidence type="ECO:0000313" key="7">
    <source>
        <dbReference type="EMBL" id="EXJ91716.1"/>
    </source>
</evidence>
<dbReference type="EMBL" id="AMGY01000001">
    <property type="protein sequence ID" value="EXJ91716.1"/>
    <property type="molecule type" value="Genomic_DNA"/>
</dbReference>
<dbReference type="HOGENOM" id="CLU_006937_6_1_1"/>
<dbReference type="GO" id="GO:0050661">
    <property type="term" value="F:NADP binding"/>
    <property type="evidence" value="ECO:0007669"/>
    <property type="project" value="InterPro"/>
</dbReference>
<comment type="cofactor">
    <cofactor evidence="1">
        <name>FAD</name>
        <dbReference type="ChEBI" id="CHEBI:57692"/>
    </cofactor>
</comment>
<dbReference type="InterPro" id="IPR051209">
    <property type="entry name" value="FAD-bind_Monooxygenase_sf"/>
</dbReference>
<dbReference type="InterPro" id="IPR036188">
    <property type="entry name" value="FAD/NAD-bd_sf"/>
</dbReference>
<evidence type="ECO:0000256" key="5">
    <source>
        <dbReference type="ARBA" id="ARBA00023002"/>
    </source>
</evidence>
<comment type="similarity">
    <text evidence="2">Belongs to the FAD-binding monooxygenase family.</text>
</comment>
<name>W9YR23_9EURO</name>
<dbReference type="AlphaFoldDB" id="W9YR23"/>
<feature type="compositionally biased region" description="Polar residues" evidence="6">
    <location>
        <begin position="32"/>
        <end position="44"/>
    </location>
</feature>
<dbReference type="Gene3D" id="3.50.50.60">
    <property type="entry name" value="FAD/NAD(P)-binding domain"/>
    <property type="match status" value="3"/>
</dbReference>
<proteinExistence type="inferred from homology"/>
<evidence type="ECO:0000256" key="1">
    <source>
        <dbReference type="ARBA" id="ARBA00001974"/>
    </source>
</evidence>
<keyword evidence="3" id="KW-0285">Flavoprotein</keyword>
<keyword evidence="4" id="KW-0274">FAD</keyword>
<reference evidence="7 8" key="1">
    <citation type="submission" date="2013-03" db="EMBL/GenBank/DDBJ databases">
        <title>The Genome Sequence of Capronia epimyces CBS 606.96.</title>
        <authorList>
            <consortium name="The Broad Institute Genomics Platform"/>
            <person name="Cuomo C."/>
            <person name="de Hoog S."/>
            <person name="Gorbushina A."/>
            <person name="Walker B."/>
            <person name="Young S.K."/>
            <person name="Zeng Q."/>
            <person name="Gargeya S."/>
            <person name="Fitzgerald M."/>
            <person name="Haas B."/>
            <person name="Abouelleil A."/>
            <person name="Allen A.W."/>
            <person name="Alvarado L."/>
            <person name="Arachchi H.M."/>
            <person name="Berlin A.M."/>
            <person name="Chapman S.B."/>
            <person name="Gainer-Dewar J."/>
            <person name="Goldberg J."/>
            <person name="Griggs A."/>
            <person name="Gujja S."/>
            <person name="Hansen M."/>
            <person name="Howarth C."/>
            <person name="Imamovic A."/>
            <person name="Ireland A."/>
            <person name="Larimer J."/>
            <person name="McCowan C."/>
            <person name="Murphy C."/>
            <person name="Pearson M."/>
            <person name="Poon T.W."/>
            <person name="Priest M."/>
            <person name="Roberts A."/>
            <person name="Saif S."/>
            <person name="Shea T."/>
            <person name="Sisk P."/>
            <person name="Sykes S."/>
            <person name="Wortman J."/>
            <person name="Nusbaum C."/>
            <person name="Birren B."/>
        </authorList>
    </citation>
    <scope>NUCLEOTIDE SEQUENCE [LARGE SCALE GENOMIC DNA]</scope>
    <source>
        <strain evidence="7 8">CBS 606.96</strain>
    </source>
</reference>
<dbReference type="Pfam" id="PF00743">
    <property type="entry name" value="FMO-like"/>
    <property type="match status" value="1"/>
</dbReference>
<dbReference type="RefSeq" id="XP_007728606.1">
    <property type="nucleotide sequence ID" value="XM_007730416.1"/>
</dbReference>
<dbReference type="SUPFAM" id="SSF51905">
    <property type="entry name" value="FAD/NAD(P)-binding domain"/>
    <property type="match status" value="3"/>
</dbReference>
<dbReference type="PANTHER" id="PTHR42877">
    <property type="entry name" value="L-ORNITHINE N(5)-MONOOXYGENASE-RELATED"/>
    <property type="match status" value="1"/>
</dbReference>
<evidence type="ECO:0000313" key="8">
    <source>
        <dbReference type="Proteomes" id="UP000019478"/>
    </source>
</evidence>
<dbReference type="Proteomes" id="UP000019478">
    <property type="component" value="Unassembled WGS sequence"/>
</dbReference>
<comment type="caution">
    <text evidence="7">The sequence shown here is derived from an EMBL/GenBank/DDBJ whole genome shotgun (WGS) entry which is preliminary data.</text>
</comment>
<protein>
    <recommendedName>
        <fullName evidence="9">Cyclohexanone monooxygenase</fullName>
    </recommendedName>
</protein>
<accession>W9YR23</accession>
<evidence type="ECO:0000256" key="4">
    <source>
        <dbReference type="ARBA" id="ARBA00022827"/>
    </source>
</evidence>
<evidence type="ECO:0000256" key="3">
    <source>
        <dbReference type="ARBA" id="ARBA00022630"/>
    </source>
</evidence>
<dbReference type="OrthoDB" id="74360at2759"/>
<dbReference type="InterPro" id="IPR020946">
    <property type="entry name" value="Flavin_mOase-like"/>
</dbReference>
<evidence type="ECO:0000256" key="6">
    <source>
        <dbReference type="SAM" id="MobiDB-lite"/>
    </source>
</evidence>
<gene>
    <name evidence="7" type="ORF">A1O3_00266</name>
</gene>
<evidence type="ECO:0000256" key="2">
    <source>
        <dbReference type="ARBA" id="ARBA00010139"/>
    </source>
</evidence>
<dbReference type="GO" id="GO:0004499">
    <property type="term" value="F:N,N-dimethylaniline monooxygenase activity"/>
    <property type="evidence" value="ECO:0007669"/>
    <property type="project" value="InterPro"/>
</dbReference>